<keyword evidence="4 7" id="KW-1133">Transmembrane helix</keyword>
<dbReference type="Gene3D" id="1.20.1250.20">
    <property type="entry name" value="MFS general substrate transporter like domains"/>
    <property type="match status" value="1"/>
</dbReference>
<evidence type="ECO:0000256" key="1">
    <source>
        <dbReference type="ARBA" id="ARBA00004651"/>
    </source>
</evidence>
<feature type="transmembrane region" description="Helical" evidence="7">
    <location>
        <begin position="75"/>
        <end position="97"/>
    </location>
</feature>
<dbReference type="RefSeq" id="WP_371387728.1">
    <property type="nucleotide sequence ID" value="NZ_JBGLYH010000058.1"/>
</dbReference>
<dbReference type="PANTHER" id="PTHR43124">
    <property type="entry name" value="PURINE EFFLUX PUMP PBUE"/>
    <property type="match status" value="1"/>
</dbReference>
<dbReference type="Proteomes" id="UP001568698">
    <property type="component" value="Unassembled WGS sequence"/>
</dbReference>
<accession>A0ABV4K858</accession>
<dbReference type="PANTHER" id="PTHR43124:SF3">
    <property type="entry name" value="CHLORAMPHENICOL EFFLUX PUMP RV0191"/>
    <property type="match status" value="1"/>
</dbReference>
<keyword evidence="5 7" id="KW-0472">Membrane</keyword>
<feature type="transmembrane region" description="Helical" evidence="7">
    <location>
        <begin position="195"/>
        <end position="218"/>
    </location>
</feature>
<feature type="transmembrane region" description="Helical" evidence="7">
    <location>
        <begin position="12"/>
        <end position="32"/>
    </location>
</feature>
<evidence type="ECO:0000313" key="9">
    <source>
        <dbReference type="EMBL" id="MEZ7198235.1"/>
    </source>
</evidence>
<evidence type="ECO:0000256" key="7">
    <source>
        <dbReference type="SAM" id="Phobius"/>
    </source>
</evidence>
<reference evidence="9 10" key="1">
    <citation type="submission" date="2024-08" db="EMBL/GenBank/DDBJ databases">
        <title>Sulfate-reducing bacteria isolated from formation water of the oil field in Kazakhstan and description of Pseudodesulfovibrio sp.</title>
        <authorList>
            <person name="Bidzhieva S.K."/>
            <person name="Tourova T.P."/>
            <person name="Grouzdev D.S."/>
            <person name="Beletsky A.V."/>
            <person name="Sokolova D.S."/>
            <person name="Samigullina S.R."/>
            <person name="Poltaraus A.B."/>
            <person name="Avtukh A.N."/>
            <person name="Tereshina V.M."/>
            <person name="Zhaparov N.S."/>
            <person name="Mardanov A.V."/>
            <person name="Nazina T.N."/>
        </authorList>
    </citation>
    <scope>NUCLEOTIDE SEQUENCE [LARGE SCALE GENOMIC DNA]</scope>
    <source>
        <strain evidence="9 10">9FUS</strain>
    </source>
</reference>
<evidence type="ECO:0000256" key="3">
    <source>
        <dbReference type="ARBA" id="ARBA00022692"/>
    </source>
</evidence>
<dbReference type="InterPro" id="IPR050189">
    <property type="entry name" value="MFS_Efflux_Transporters"/>
</dbReference>
<name>A0ABV4K858_9BACT</name>
<comment type="caution">
    <text evidence="9">The sequence shown here is derived from an EMBL/GenBank/DDBJ whole genome shotgun (WGS) entry which is preliminary data.</text>
</comment>
<keyword evidence="2" id="KW-1003">Cell membrane</keyword>
<organism evidence="9 10">
    <name type="scientific">Pseudodesulfovibrio karagichevae</name>
    <dbReference type="NCBI Taxonomy" id="3239305"/>
    <lineage>
        <taxon>Bacteria</taxon>
        <taxon>Pseudomonadati</taxon>
        <taxon>Thermodesulfobacteriota</taxon>
        <taxon>Desulfovibrionia</taxon>
        <taxon>Desulfovibrionales</taxon>
        <taxon>Desulfovibrionaceae</taxon>
    </lineage>
</organism>
<evidence type="ECO:0000256" key="6">
    <source>
        <dbReference type="SAM" id="MobiDB-lite"/>
    </source>
</evidence>
<evidence type="ECO:0000256" key="2">
    <source>
        <dbReference type="ARBA" id="ARBA00022475"/>
    </source>
</evidence>
<dbReference type="PROSITE" id="PS50850">
    <property type="entry name" value="MFS"/>
    <property type="match status" value="1"/>
</dbReference>
<dbReference type="InterPro" id="IPR010645">
    <property type="entry name" value="MFS_4"/>
</dbReference>
<dbReference type="InterPro" id="IPR020846">
    <property type="entry name" value="MFS_dom"/>
</dbReference>
<dbReference type="PRINTS" id="PR01035">
    <property type="entry name" value="TCRTETA"/>
</dbReference>
<feature type="domain" description="Major facilitator superfamily (MFS) profile" evidence="8">
    <location>
        <begin position="70"/>
        <end position="249"/>
    </location>
</feature>
<dbReference type="Pfam" id="PF06779">
    <property type="entry name" value="MFS_4"/>
    <property type="match status" value="1"/>
</dbReference>
<dbReference type="EMBL" id="JBGLYH010000058">
    <property type="protein sequence ID" value="MEZ7198235.1"/>
    <property type="molecule type" value="Genomic_DNA"/>
</dbReference>
<feature type="region of interest" description="Disordered" evidence="6">
    <location>
        <begin position="42"/>
        <end position="64"/>
    </location>
</feature>
<evidence type="ECO:0000313" key="10">
    <source>
        <dbReference type="Proteomes" id="UP001568698"/>
    </source>
</evidence>
<proteinExistence type="predicted"/>
<protein>
    <submittedName>
        <fullName evidence="9">MFS transporter</fullName>
    </submittedName>
</protein>
<evidence type="ECO:0000259" key="8">
    <source>
        <dbReference type="PROSITE" id="PS50850"/>
    </source>
</evidence>
<feature type="transmembrane region" description="Helical" evidence="7">
    <location>
        <begin position="224"/>
        <end position="245"/>
    </location>
</feature>
<dbReference type="InterPro" id="IPR036259">
    <property type="entry name" value="MFS_trans_sf"/>
</dbReference>
<keyword evidence="10" id="KW-1185">Reference proteome</keyword>
<evidence type="ECO:0000256" key="5">
    <source>
        <dbReference type="ARBA" id="ARBA00023136"/>
    </source>
</evidence>
<gene>
    <name evidence="9" type="ORF">AB6M95_15890</name>
</gene>
<dbReference type="InterPro" id="IPR001958">
    <property type="entry name" value="Tet-R_TetA/multi-R_MdtG-like"/>
</dbReference>
<feature type="transmembrane region" description="Helical" evidence="7">
    <location>
        <begin position="109"/>
        <end position="129"/>
    </location>
</feature>
<feature type="transmembrane region" description="Helical" evidence="7">
    <location>
        <begin position="136"/>
        <end position="154"/>
    </location>
</feature>
<evidence type="ECO:0000256" key="4">
    <source>
        <dbReference type="ARBA" id="ARBA00022989"/>
    </source>
</evidence>
<sequence>MNLGSGGQGWHTGWLVLGLIALAVAALAGRLLRNHPRDKGIEPLGRAESAPVRTLSRKSRSEDPRARRRTIAHLGIIYLLFGATSVIYATFIVTALVDVHHYGEGAAGRFWAVVGGLSILPGPLFGALSDRMGRRFGMIVVFSLFTAAYAFAAMNGSSFFLYASVVIFGIVAWSIPTIMSAAVGDYMGPDQAVRAFGLITLFFGAGQIVGPVVAGYLADLSGDFNAAFRLCAALTACAVALTALLRQPE</sequence>
<keyword evidence="3 7" id="KW-0812">Transmembrane</keyword>
<dbReference type="SUPFAM" id="SSF103473">
    <property type="entry name" value="MFS general substrate transporter"/>
    <property type="match status" value="1"/>
</dbReference>
<comment type="subcellular location">
    <subcellularLocation>
        <location evidence="1">Cell membrane</location>
        <topology evidence="1">Multi-pass membrane protein</topology>
    </subcellularLocation>
</comment>
<feature type="transmembrane region" description="Helical" evidence="7">
    <location>
        <begin position="160"/>
        <end position="183"/>
    </location>
</feature>